<evidence type="ECO:0000256" key="1">
    <source>
        <dbReference type="SAM" id="Phobius"/>
    </source>
</evidence>
<keyword evidence="1" id="KW-0472">Membrane</keyword>
<proteinExistence type="predicted"/>
<evidence type="ECO:0000313" key="2">
    <source>
        <dbReference type="EMBL" id="QOI69404.1"/>
    </source>
</evidence>
<reference evidence="2 3" key="1">
    <citation type="submission" date="2020-08" db="EMBL/GenBank/DDBJ databases">
        <authorList>
            <person name="Sorensen M.C.H."/>
        </authorList>
    </citation>
    <scope>NUCLEOTIDE SEQUENCE [LARGE SCALE GENOMIC DNA]</scope>
</reference>
<dbReference type="Proteomes" id="UP000593835">
    <property type="component" value="Segment"/>
</dbReference>
<accession>A0A7L8ZK67</accession>
<gene>
    <name evidence="2" type="ORF">F379_118</name>
</gene>
<keyword evidence="1" id="KW-1133">Transmembrane helix</keyword>
<name>A0A7L8ZK67_9CAUD</name>
<keyword evidence="3" id="KW-1185">Reference proteome</keyword>
<evidence type="ECO:0000313" key="3">
    <source>
        <dbReference type="Proteomes" id="UP000593835"/>
    </source>
</evidence>
<organism evidence="2 3">
    <name type="scientific">Campylobacter phage F379</name>
    <dbReference type="NCBI Taxonomy" id="2776767"/>
    <lineage>
        <taxon>Viruses</taxon>
        <taxon>Duplodnaviria</taxon>
        <taxon>Heunggongvirae</taxon>
        <taxon>Uroviricota</taxon>
        <taxon>Caudoviricetes</taxon>
        <taxon>Connertonviridae</taxon>
        <taxon>Firehammervirus</taxon>
        <taxon>Firehammervirus F379</taxon>
    </lineage>
</organism>
<sequence length="53" mass="6074">MNKNKKFCDKQCNNCTLNANCYCTYGECSFGAEYVIVMAIVMTVVLVIEYFSR</sequence>
<keyword evidence="1" id="KW-0812">Transmembrane</keyword>
<protein>
    <submittedName>
        <fullName evidence="2">Uncharacterized protein</fullName>
    </submittedName>
</protein>
<feature type="transmembrane region" description="Helical" evidence="1">
    <location>
        <begin position="34"/>
        <end position="52"/>
    </location>
</feature>
<dbReference type="EMBL" id="MT932329">
    <property type="protein sequence ID" value="QOI69404.1"/>
    <property type="molecule type" value="Genomic_DNA"/>
</dbReference>